<name>A0A0A9GTV7_ARUDO</name>
<accession>A0A0A9GTV7</accession>
<dbReference type="AlphaFoldDB" id="A0A0A9GTV7"/>
<reference evidence="1" key="1">
    <citation type="submission" date="2014-09" db="EMBL/GenBank/DDBJ databases">
        <authorList>
            <person name="Magalhaes I.L.F."/>
            <person name="Oliveira U."/>
            <person name="Santos F.R."/>
            <person name="Vidigal T.H.D.A."/>
            <person name="Brescovit A.D."/>
            <person name="Santos A.J."/>
        </authorList>
    </citation>
    <scope>NUCLEOTIDE SEQUENCE</scope>
    <source>
        <tissue evidence="1">Shoot tissue taken approximately 20 cm above the soil surface</tissue>
    </source>
</reference>
<dbReference type="EMBL" id="GBRH01169919">
    <property type="protein sequence ID" value="JAE27977.1"/>
    <property type="molecule type" value="Transcribed_RNA"/>
</dbReference>
<sequence>MFCKPQGKCFQLIFEVKSPLQDVQLHSGSNCTIQTQILDGQHYDSISIMKPCHCF</sequence>
<protein>
    <submittedName>
        <fullName evidence="1">Uncharacterized protein</fullName>
    </submittedName>
</protein>
<proteinExistence type="predicted"/>
<evidence type="ECO:0000313" key="1">
    <source>
        <dbReference type="EMBL" id="JAE27977.1"/>
    </source>
</evidence>
<organism evidence="1">
    <name type="scientific">Arundo donax</name>
    <name type="common">Giant reed</name>
    <name type="synonym">Donax arundinaceus</name>
    <dbReference type="NCBI Taxonomy" id="35708"/>
    <lineage>
        <taxon>Eukaryota</taxon>
        <taxon>Viridiplantae</taxon>
        <taxon>Streptophyta</taxon>
        <taxon>Embryophyta</taxon>
        <taxon>Tracheophyta</taxon>
        <taxon>Spermatophyta</taxon>
        <taxon>Magnoliopsida</taxon>
        <taxon>Liliopsida</taxon>
        <taxon>Poales</taxon>
        <taxon>Poaceae</taxon>
        <taxon>PACMAD clade</taxon>
        <taxon>Arundinoideae</taxon>
        <taxon>Arundineae</taxon>
        <taxon>Arundo</taxon>
    </lineage>
</organism>
<reference evidence="1" key="2">
    <citation type="journal article" date="2015" name="Data Brief">
        <title>Shoot transcriptome of the giant reed, Arundo donax.</title>
        <authorList>
            <person name="Barrero R.A."/>
            <person name="Guerrero F.D."/>
            <person name="Moolhuijzen P."/>
            <person name="Goolsby J.A."/>
            <person name="Tidwell J."/>
            <person name="Bellgard S.E."/>
            <person name="Bellgard M.I."/>
        </authorList>
    </citation>
    <scope>NUCLEOTIDE SEQUENCE</scope>
    <source>
        <tissue evidence="1">Shoot tissue taken approximately 20 cm above the soil surface</tissue>
    </source>
</reference>